<accession>A0A8S9VAJ9</accession>
<reference evidence="1" key="1">
    <citation type="submission" date="2020-03" db="EMBL/GenBank/DDBJ databases">
        <title>Hybrid Assembly of Korean Phytophthora infestans isolates.</title>
        <authorList>
            <person name="Prokchorchik M."/>
            <person name="Lee Y."/>
            <person name="Seo J."/>
            <person name="Cho J.-H."/>
            <person name="Park Y.-E."/>
            <person name="Jang D.-C."/>
            <person name="Im J.-S."/>
            <person name="Choi J.-G."/>
            <person name="Park H.-J."/>
            <person name="Lee G.-B."/>
            <person name="Lee Y.-G."/>
            <person name="Hong S.-Y."/>
            <person name="Cho K."/>
            <person name="Sohn K.H."/>
        </authorList>
    </citation>
    <scope>NUCLEOTIDE SEQUENCE</scope>
    <source>
        <strain evidence="1">KR_2_A2</strain>
    </source>
</reference>
<sequence>MLQCTPAALIAKTHLRQLAAREKLFERNLPFSWSRFLMGLVSLMLVFFDIFRGGLGVQKLESNYPVLHPDEVMGFGTSWNYSVFAATKAEAYSGKLKANVWTYKYDSTSITWRVFARYFGISDYPDCIFYTAQCPELTLNGDVVFRMIDGIVNGVANIHKTRQLYFWFRGIDTPFTYNVLEAHFFSQAGALDIKPESFVTFHGYLKQTASQYDVE</sequence>
<name>A0A8S9VAJ9_PHYIN</name>
<protein>
    <submittedName>
        <fullName evidence="1">Uncharacterized protein</fullName>
    </submittedName>
</protein>
<gene>
    <name evidence="1" type="ORF">GN958_ATG02375</name>
</gene>
<dbReference type="AlphaFoldDB" id="A0A8S9VAJ9"/>
<organism evidence="1 2">
    <name type="scientific">Phytophthora infestans</name>
    <name type="common">Potato late blight agent</name>
    <name type="synonym">Botrytis infestans</name>
    <dbReference type="NCBI Taxonomy" id="4787"/>
    <lineage>
        <taxon>Eukaryota</taxon>
        <taxon>Sar</taxon>
        <taxon>Stramenopiles</taxon>
        <taxon>Oomycota</taxon>
        <taxon>Peronosporomycetes</taxon>
        <taxon>Peronosporales</taxon>
        <taxon>Peronosporaceae</taxon>
        <taxon>Phytophthora</taxon>
    </lineage>
</organism>
<comment type="caution">
    <text evidence="1">The sequence shown here is derived from an EMBL/GenBank/DDBJ whole genome shotgun (WGS) entry which is preliminary data.</text>
</comment>
<dbReference type="Proteomes" id="UP000704712">
    <property type="component" value="Unassembled WGS sequence"/>
</dbReference>
<evidence type="ECO:0000313" key="1">
    <source>
        <dbReference type="EMBL" id="KAF4148434.1"/>
    </source>
</evidence>
<dbReference type="EMBL" id="JAACNO010000270">
    <property type="protein sequence ID" value="KAF4148434.1"/>
    <property type="molecule type" value="Genomic_DNA"/>
</dbReference>
<evidence type="ECO:0000313" key="2">
    <source>
        <dbReference type="Proteomes" id="UP000704712"/>
    </source>
</evidence>
<proteinExistence type="predicted"/>